<accession>W8TM49</accession>
<dbReference type="EMBL" id="CP007452">
    <property type="protein sequence ID" value="AHM57277.1"/>
    <property type="molecule type" value="Genomic_DNA"/>
</dbReference>
<organism evidence="2 3">
    <name type="scientific">Peptoclostridium acidaminophilum DSM 3953</name>
    <dbReference type="NCBI Taxonomy" id="1286171"/>
    <lineage>
        <taxon>Bacteria</taxon>
        <taxon>Bacillati</taxon>
        <taxon>Bacillota</taxon>
        <taxon>Clostridia</taxon>
        <taxon>Peptostreptococcales</taxon>
        <taxon>Peptoclostridiaceae</taxon>
        <taxon>Peptoclostridium</taxon>
    </lineage>
</organism>
<evidence type="ECO:0008006" key="4">
    <source>
        <dbReference type="Google" id="ProtNLM"/>
    </source>
</evidence>
<name>W8TM49_PEPAC</name>
<dbReference type="HOGENOM" id="CLU_138436_3_0_9"/>
<feature type="region of interest" description="Disordered" evidence="1">
    <location>
        <begin position="28"/>
        <end position="55"/>
    </location>
</feature>
<dbReference type="PATRIC" id="fig|1286171.3.peg.1944"/>
<dbReference type="AlphaFoldDB" id="W8TM49"/>
<evidence type="ECO:0000313" key="2">
    <source>
        <dbReference type="EMBL" id="AHM57277.1"/>
    </source>
</evidence>
<dbReference type="STRING" id="1286171.EAL2_c19960"/>
<feature type="compositionally biased region" description="Basic and acidic residues" evidence="1">
    <location>
        <begin position="35"/>
        <end position="55"/>
    </location>
</feature>
<gene>
    <name evidence="2" type="ORF">EAL2_c19960</name>
</gene>
<dbReference type="Proteomes" id="UP000019591">
    <property type="component" value="Chromosome"/>
</dbReference>
<dbReference type="KEGG" id="eac:EAL2_c19960"/>
<evidence type="ECO:0000256" key="1">
    <source>
        <dbReference type="SAM" id="MobiDB-lite"/>
    </source>
</evidence>
<dbReference type="eggNOG" id="ENOG5032ZDE">
    <property type="taxonomic scope" value="Bacteria"/>
</dbReference>
<evidence type="ECO:0000313" key="3">
    <source>
        <dbReference type="Proteomes" id="UP000019591"/>
    </source>
</evidence>
<dbReference type="RefSeq" id="WP_025436219.1">
    <property type="nucleotide sequence ID" value="NZ_CP007452.1"/>
</dbReference>
<protein>
    <recommendedName>
        <fullName evidence="4">rRNA biogenesis protein rrp5</fullName>
    </recommendedName>
</protein>
<reference evidence="2 3" key="1">
    <citation type="journal article" date="2014" name="Genome Announc.">
        <title>Complete Genome Sequence of Amino Acid-Utilizing Eubacterium acidaminophilum al-2 (DSM 3953).</title>
        <authorList>
            <person name="Poehlein A."/>
            <person name="Andreesen J.R."/>
            <person name="Daniel R."/>
        </authorList>
    </citation>
    <scope>NUCLEOTIDE SEQUENCE [LARGE SCALE GENOMIC DNA]</scope>
    <source>
        <strain evidence="2 3">DSM 3953</strain>
    </source>
</reference>
<sequence length="105" mass="11510">MSKIKLALEVVSDLRSLADSIEALFGAAEGNAPEAESKPEPEKAEQTEAKEKQPTLEEVRAKLAELSQSGKQSQVKKLISEFGAKKLSDIPEERYAQVLQKAEEL</sequence>
<keyword evidence="3" id="KW-1185">Reference proteome</keyword>
<dbReference type="OrthoDB" id="1667378at2"/>
<proteinExistence type="predicted"/>